<feature type="domain" description="Senescence" evidence="1">
    <location>
        <begin position="204"/>
        <end position="379"/>
    </location>
</feature>
<name>A0A5J4YQ99_PORPP</name>
<accession>A0A5J4YQ99</accession>
<reference evidence="3" key="1">
    <citation type="journal article" date="2019" name="Nat. Commun.">
        <title>Expansion of phycobilisome linker gene families in mesophilic red algae.</title>
        <authorList>
            <person name="Lee J."/>
            <person name="Kim D."/>
            <person name="Bhattacharya D."/>
            <person name="Yoon H.S."/>
        </authorList>
    </citation>
    <scope>NUCLEOTIDE SEQUENCE [LARGE SCALE GENOMIC DNA]</scope>
    <source>
        <strain evidence="3">CCMP 1328</strain>
    </source>
</reference>
<keyword evidence="3" id="KW-1185">Reference proteome</keyword>
<dbReference type="PANTHER" id="PTHR21068">
    <property type="entry name" value="SPARTIN"/>
    <property type="match status" value="1"/>
</dbReference>
<dbReference type="InterPro" id="IPR045036">
    <property type="entry name" value="Spartin-like"/>
</dbReference>
<dbReference type="Proteomes" id="UP000324585">
    <property type="component" value="Unassembled WGS sequence"/>
</dbReference>
<proteinExistence type="predicted"/>
<dbReference type="EMBL" id="VRMN01000008">
    <property type="protein sequence ID" value="KAA8492943.1"/>
    <property type="molecule type" value="Genomic_DNA"/>
</dbReference>
<comment type="caution">
    <text evidence="2">The sequence shown here is derived from an EMBL/GenBank/DDBJ whole genome shotgun (WGS) entry which is preliminary data.</text>
</comment>
<dbReference type="PANTHER" id="PTHR21068:SF43">
    <property type="entry name" value="SPARTIN"/>
    <property type="match status" value="1"/>
</dbReference>
<organism evidence="2 3">
    <name type="scientific">Porphyridium purpureum</name>
    <name type="common">Red alga</name>
    <name type="synonym">Porphyridium cruentum</name>
    <dbReference type="NCBI Taxonomy" id="35688"/>
    <lineage>
        <taxon>Eukaryota</taxon>
        <taxon>Rhodophyta</taxon>
        <taxon>Bangiophyceae</taxon>
        <taxon>Porphyridiales</taxon>
        <taxon>Porphyridiaceae</taxon>
        <taxon>Porphyridium</taxon>
    </lineage>
</organism>
<dbReference type="Pfam" id="PF06911">
    <property type="entry name" value="Senescence"/>
    <property type="match status" value="1"/>
</dbReference>
<dbReference type="GO" id="GO:0005886">
    <property type="term" value="C:plasma membrane"/>
    <property type="evidence" value="ECO:0007669"/>
    <property type="project" value="TreeGrafter"/>
</dbReference>
<dbReference type="AlphaFoldDB" id="A0A5J4YQ99"/>
<dbReference type="OrthoDB" id="10638180at2759"/>
<evidence type="ECO:0000313" key="3">
    <source>
        <dbReference type="Proteomes" id="UP000324585"/>
    </source>
</evidence>
<protein>
    <recommendedName>
        <fullName evidence="1">Senescence domain-containing protein</fullName>
    </recommendedName>
</protein>
<sequence length="571" mass="63373">MSTSLTMAAPAFTGDDEIRYPTVETYNRQGAETAGLSFPGVSQNTLLLYREMPPNVLLQVHPAYGKGSVIALGPMWVWRSTIGSTPETTETCLVIEIGDIRWFVLKQDRVVSLSPNELMFLLPNDALGLVMPAFDPALDAIFKDHVTYSTDHSFRFEEVGGGREEEDRFSEFSEEGQAVMHAAVLADAQTLTAENEDNKTAAKIIKFSAWLSTKILENADSTATKIESYAEKKTSTVKPTGKDVSTGTVKTSSLARKTTKCVATSVGKVTDKVSGKVNKHAEKHVVIKESDSERKKSMRRIVAASLEGYNEVSEALGQGYTQVLVKANEGQEQYTTKKYGPNAAHATGNVLAAGFYTGKAAHSARRVVSVKAMARSQAKHMAQAQAERVADVSCTKREFLDALKYRTASHICGRFLLSRYPLENIGCLGVKNPLQLSHSLLVAEYRRRRARLLGFEKPLHVQRRPAPKNNVHFKPPALLRPIQRAFLPRAQFAHRAESMHRCTLRVCQVIFQPLWLASFRRISSLVTRHAALEYFADTSQHRHQVSRLYCFQRQQLKPVSMQASGVSSRAS</sequence>
<evidence type="ECO:0000313" key="2">
    <source>
        <dbReference type="EMBL" id="KAA8492943.1"/>
    </source>
</evidence>
<evidence type="ECO:0000259" key="1">
    <source>
        <dbReference type="Pfam" id="PF06911"/>
    </source>
</evidence>
<gene>
    <name evidence="2" type="ORF">FVE85_9215</name>
</gene>
<dbReference type="InterPro" id="IPR009686">
    <property type="entry name" value="Senescence/spartin_C"/>
</dbReference>